<keyword evidence="3" id="KW-0408">Iron</keyword>
<name>A0A1D7XJX7_9CLOT</name>
<evidence type="ECO:0000259" key="4">
    <source>
        <dbReference type="Pfam" id="PF01814"/>
    </source>
</evidence>
<dbReference type="RefSeq" id="WP_069679799.1">
    <property type="nucleotide sequence ID" value="NZ_CP017253.2"/>
</dbReference>
<dbReference type="KEGG" id="ctae:BGI42_07835"/>
<dbReference type="SUPFAM" id="SSF47188">
    <property type="entry name" value="Hemerythrin-like"/>
    <property type="match status" value="1"/>
</dbReference>
<dbReference type="NCBIfam" id="NF033749">
    <property type="entry name" value="bact_hemeryth"/>
    <property type="match status" value="1"/>
</dbReference>
<evidence type="ECO:0000256" key="2">
    <source>
        <dbReference type="ARBA" id="ARBA00022723"/>
    </source>
</evidence>
<sequence length="129" mass="15592">MYRMKEEFKTGIEFIDEQHKTLFDIANKAYCLLTNDFTLDKYDSVVEIIEELKDYTAYHFKAEEEYMDSINYKRRFSQKIAHEKFIEELNNVDLKIVDENQDESIKKLLEFLNTWLIEHILHSDKLIGK</sequence>
<dbReference type="STRING" id="394958.BGI42_07835"/>
<evidence type="ECO:0000313" key="6">
    <source>
        <dbReference type="Proteomes" id="UP000094652"/>
    </source>
</evidence>
<dbReference type="CDD" id="cd12107">
    <property type="entry name" value="Hemerythrin"/>
    <property type="match status" value="1"/>
</dbReference>
<protein>
    <submittedName>
        <fullName evidence="5">Bacteriohemerythrin</fullName>
    </submittedName>
</protein>
<dbReference type="InterPro" id="IPR050669">
    <property type="entry name" value="Hemerythrin"/>
</dbReference>
<dbReference type="Pfam" id="PF01814">
    <property type="entry name" value="Hemerythrin"/>
    <property type="match status" value="1"/>
</dbReference>
<dbReference type="Proteomes" id="UP000094652">
    <property type="component" value="Chromosome"/>
</dbReference>
<dbReference type="Gene3D" id="1.20.120.50">
    <property type="entry name" value="Hemerythrin-like"/>
    <property type="match status" value="1"/>
</dbReference>
<dbReference type="PANTHER" id="PTHR37164:SF1">
    <property type="entry name" value="BACTERIOHEMERYTHRIN"/>
    <property type="match status" value="1"/>
</dbReference>
<dbReference type="OrthoDB" id="9797092at2"/>
<evidence type="ECO:0000256" key="3">
    <source>
        <dbReference type="ARBA" id="ARBA00023004"/>
    </source>
</evidence>
<feature type="domain" description="Hemerythrin-like" evidence="4">
    <location>
        <begin position="10"/>
        <end position="126"/>
    </location>
</feature>
<proteinExistence type="inferred from homology"/>
<dbReference type="AlphaFoldDB" id="A0A1D7XJX7"/>
<reference evidence="6" key="1">
    <citation type="submission" date="2016-09" db="EMBL/GenBank/DDBJ databases">
        <title>Genomics of Clostridium taeniosporum, an organism which forms endospores with ribbon-like appendages.</title>
        <authorList>
            <person name="Walker J.R."/>
        </authorList>
    </citation>
    <scope>NUCLEOTIDE SEQUENCE [LARGE SCALE GENOMIC DNA]</scope>
    <source>
        <strain evidence="6">1/k</strain>
    </source>
</reference>
<keyword evidence="6" id="KW-1185">Reference proteome</keyword>
<gene>
    <name evidence="5" type="ORF">BGI42_07835</name>
</gene>
<dbReference type="EMBL" id="CP017253">
    <property type="protein sequence ID" value="AOR23648.1"/>
    <property type="molecule type" value="Genomic_DNA"/>
</dbReference>
<comment type="similarity">
    <text evidence="1">Belongs to the hemerythrin family.</text>
</comment>
<evidence type="ECO:0000313" key="5">
    <source>
        <dbReference type="EMBL" id="AOR23648.1"/>
    </source>
</evidence>
<keyword evidence="2" id="KW-0479">Metal-binding</keyword>
<dbReference type="InterPro" id="IPR035938">
    <property type="entry name" value="Hemerythrin-like_sf"/>
</dbReference>
<dbReference type="InterPro" id="IPR012312">
    <property type="entry name" value="Hemerythrin-like"/>
</dbReference>
<organism evidence="5 6">
    <name type="scientific">Clostridium taeniosporum</name>
    <dbReference type="NCBI Taxonomy" id="394958"/>
    <lineage>
        <taxon>Bacteria</taxon>
        <taxon>Bacillati</taxon>
        <taxon>Bacillota</taxon>
        <taxon>Clostridia</taxon>
        <taxon>Eubacteriales</taxon>
        <taxon>Clostridiaceae</taxon>
        <taxon>Clostridium</taxon>
    </lineage>
</organism>
<dbReference type="GO" id="GO:0046872">
    <property type="term" value="F:metal ion binding"/>
    <property type="evidence" value="ECO:0007669"/>
    <property type="project" value="UniProtKB-KW"/>
</dbReference>
<dbReference type="NCBIfam" id="TIGR02481">
    <property type="entry name" value="hemeryth_dom"/>
    <property type="match status" value="1"/>
</dbReference>
<accession>A0A1D7XJX7</accession>
<dbReference type="PANTHER" id="PTHR37164">
    <property type="entry name" value="BACTERIOHEMERYTHRIN"/>
    <property type="match status" value="1"/>
</dbReference>
<dbReference type="InterPro" id="IPR012827">
    <property type="entry name" value="Hemerythrin_metal-bd"/>
</dbReference>
<evidence type="ECO:0000256" key="1">
    <source>
        <dbReference type="ARBA" id="ARBA00010587"/>
    </source>
</evidence>